<accession>A0ABN0GBX1</accession>
<proteinExistence type="predicted"/>
<organism evidence="1 2">
    <name type="scientific">Burkholderia humptydooensis MSMB43</name>
    <dbReference type="NCBI Taxonomy" id="441157"/>
    <lineage>
        <taxon>Bacteria</taxon>
        <taxon>Pseudomonadati</taxon>
        <taxon>Pseudomonadota</taxon>
        <taxon>Betaproteobacteria</taxon>
        <taxon>Burkholderiales</taxon>
        <taxon>Burkholderiaceae</taxon>
        <taxon>Burkholderia</taxon>
        <taxon>pseudomallei group</taxon>
    </lineage>
</organism>
<evidence type="ECO:0000313" key="1">
    <source>
        <dbReference type="EMBL" id="EIP89746.1"/>
    </source>
</evidence>
<evidence type="ECO:0000313" key="2">
    <source>
        <dbReference type="Proteomes" id="UP000004682"/>
    </source>
</evidence>
<dbReference type="EMBL" id="JH692061">
    <property type="protein sequence ID" value="EIP89746.1"/>
    <property type="molecule type" value="Genomic_DNA"/>
</dbReference>
<reference evidence="2" key="1">
    <citation type="journal article" date="2012" name="J. Bacteriol.">
        <title>Revised Genome Sequence of Burkholderia thailandensis MSMB43 with Improved Annotation.</title>
        <authorList>
            <person name="Zhuo Y."/>
            <person name="Liu L."/>
            <person name="Wang Q."/>
            <person name="Liu X."/>
            <person name="Ren B."/>
            <person name="Liu M."/>
            <person name="Ni P."/>
            <person name="Cheng Y.Q."/>
            <person name="Zhang L."/>
        </authorList>
    </citation>
    <scope>NUCLEOTIDE SEQUENCE [LARGE SCALE GENOMIC DNA]</scope>
    <source>
        <strain evidence="2">MSMB43</strain>
    </source>
</reference>
<sequence length="42" mass="4666">MALHAGRISGAYRLDADDLKTFPILLRWTKVGVKDCQGCCRS</sequence>
<dbReference type="Proteomes" id="UP000004682">
    <property type="component" value="Unassembled WGS sequence"/>
</dbReference>
<gene>
    <name evidence="1" type="ORF">A33K_13328</name>
</gene>
<protein>
    <submittedName>
        <fullName evidence="1">Uncharacterized protein</fullName>
    </submittedName>
</protein>
<keyword evidence="2" id="KW-1185">Reference proteome</keyword>
<name>A0ABN0GBX1_9BURK</name>